<evidence type="ECO:0000313" key="4">
    <source>
        <dbReference type="EMBL" id="AZN37451.1"/>
    </source>
</evidence>
<evidence type="ECO:0000259" key="2">
    <source>
        <dbReference type="Pfam" id="PF18426"/>
    </source>
</evidence>
<dbReference type="AlphaFoldDB" id="A0A3S8ZVF7"/>
<gene>
    <name evidence="4" type="ORF">EJO50_13735</name>
</gene>
<dbReference type="OrthoDB" id="8722129at2"/>
<dbReference type="InterPro" id="IPR040761">
    <property type="entry name" value="Tli4_N"/>
</dbReference>
<dbReference type="Pfam" id="PF18426">
    <property type="entry name" value="Tli4_C"/>
    <property type="match status" value="1"/>
</dbReference>
<evidence type="ECO:0008006" key="6">
    <source>
        <dbReference type="Google" id="ProtNLM"/>
    </source>
</evidence>
<feature type="domain" description="Tle cognate immunity protein 4 N-terminal" evidence="3">
    <location>
        <begin position="30"/>
        <end position="127"/>
    </location>
</feature>
<feature type="signal peptide" evidence="1">
    <location>
        <begin position="1"/>
        <end position="20"/>
    </location>
</feature>
<name>A0A3S8ZVF7_9NEIS</name>
<feature type="domain" description="Tle cognate immunity protein 4 C-terminal" evidence="2">
    <location>
        <begin position="165"/>
        <end position="325"/>
    </location>
</feature>
<evidence type="ECO:0000313" key="5">
    <source>
        <dbReference type="Proteomes" id="UP000282438"/>
    </source>
</evidence>
<sequence>MHPMLIASISLLALAANSYAAEQTMFEKTKTYCFGRYLVNVPNEAELKNEGNGYLSSSGIKTLKTTKADINKLITLKEFELTNEKDKKDYILSESQFKNNDQQRMIISSATRYGSTAYGIDTFKYLDQGYAATTSDRSYGAQYIKSVITEFEDYLNQVRYRPQNEIPKEPGFCFENGFVANDGKTQQVEAASLYFVLKNHPYVKIRIESNVYFKQEQSLLERIHASGIIKKIGQKLKYNKEGKRNINGLNGEEALTALPSDDETGIAHIFTWETLGEIGNPLLPSINLEIKTGESGGGQTLPSTLSNQEAMALYEAIVKTIRIRPSN</sequence>
<dbReference type="InterPro" id="IPR041290">
    <property type="entry name" value="Tli4_C"/>
</dbReference>
<evidence type="ECO:0000256" key="1">
    <source>
        <dbReference type="SAM" id="SignalP"/>
    </source>
</evidence>
<dbReference type="EMBL" id="CP034433">
    <property type="protein sequence ID" value="AZN37451.1"/>
    <property type="molecule type" value="Genomic_DNA"/>
</dbReference>
<evidence type="ECO:0000259" key="3">
    <source>
        <dbReference type="Pfam" id="PF18443"/>
    </source>
</evidence>
<accession>A0A3S8ZVF7</accession>
<reference evidence="4 5" key="1">
    <citation type="submission" date="2018-12" db="EMBL/GenBank/DDBJ databases">
        <title>Complete genome sequence of Iodobacter sp. H11R3.</title>
        <authorList>
            <person name="Bae J.-W."/>
        </authorList>
    </citation>
    <scope>NUCLEOTIDE SEQUENCE [LARGE SCALE GENOMIC DNA]</scope>
    <source>
        <strain evidence="4 5">H11R3</strain>
    </source>
</reference>
<dbReference type="KEGG" id="iod:EJO50_13735"/>
<proteinExistence type="predicted"/>
<organism evidence="4 5">
    <name type="scientific">Iodobacter ciconiae</name>
    <dbReference type="NCBI Taxonomy" id="2496266"/>
    <lineage>
        <taxon>Bacteria</taxon>
        <taxon>Pseudomonadati</taxon>
        <taxon>Pseudomonadota</taxon>
        <taxon>Betaproteobacteria</taxon>
        <taxon>Neisseriales</taxon>
        <taxon>Chitinibacteraceae</taxon>
        <taxon>Iodobacter</taxon>
    </lineage>
</organism>
<dbReference type="Proteomes" id="UP000282438">
    <property type="component" value="Chromosome"/>
</dbReference>
<keyword evidence="1" id="KW-0732">Signal</keyword>
<protein>
    <recommendedName>
        <fullName evidence="6">Tle cognate immunity protein 4 C-terminal domain-containing protein</fullName>
    </recommendedName>
</protein>
<keyword evidence="5" id="KW-1185">Reference proteome</keyword>
<feature type="chain" id="PRO_5019537412" description="Tle cognate immunity protein 4 C-terminal domain-containing protein" evidence="1">
    <location>
        <begin position="21"/>
        <end position="327"/>
    </location>
</feature>
<dbReference type="Pfam" id="PF18443">
    <property type="entry name" value="Tli4_N"/>
    <property type="match status" value="1"/>
</dbReference>